<organism evidence="9 10">
    <name type="scientific">Cinnamomum micranthum f. kanehirae</name>
    <dbReference type="NCBI Taxonomy" id="337451"/>
    <lineage>
        <taxon>Eukaryota</taxon>
        <taxon>Viridiplantae</taxon>
        <taxon>Streptophyta</taxon>
        <taxon>Embryophyta</taxon>
        <taxon>Tracheophyta</taxon>
        <taxon>Spermatophyta</taxon>
        <taxon>Magnoliopsida</taxon>
        <taxon>Magnoliidae</taxon>
        <taxon>Laurales</taxon>
        <taxon>Lauraceae</taxon>
        <taxon>Cinnamomum</taxon>
    </lineage>
</organism>
<dbReference type="STRING" id="337451.A0A3S3NEN3"/>
<name>A0A3S3NEN3_9MAGN</name>
<dbReference type="GO" id="GO:0004674">
    <property type="term" value="F:protein serine/threonine kinase activity"/>
    <property type="evidence" value="ECO:0007669"/>
    <property type="project" value="UniProtKB-EC"/>
</dbReference>
<evidence type="ECO:0000256" key="7">
    <source>
        <dbReference type="ARBA" id="ARBA00023180"/>
    </source>
</evidence>
<accession>A0A3S3NEN3</accession>
<keyword evidence="4" id="KW-0732">Signal</keyword>
<evidence type="ECO:0000256" key="1">
    <source>
        <dbReference type="ARBA" id="ARBA00012513"/>
    </source>
</evidence>
<evidence type="ECO:0000256" key="2">
    <source>
        <dbReference type="ARBA" id="ARBA00022553"/>
    </source>
</evidence>
<evidence type="ECO:0000313" key="9">
    <source>
        <dbReference type="EMBL" id="RWR97829.1"/>
    </source>
</evidence>
<dbReference type="InterPro" id="IPR021720">
    <property type="entry name" value="Malectin_dom"/>
</dbReference>
<evidence type="ECO:0000256" key="5">
    <source>
        <dbReference type="ARBA" id="ARBA00022741"/>
    </source>
</evidence>
<dbReference type="EC" id="2.7.11.1" evidence="1"/>
<dbReference type="Gene3D" id="2.60.120.430">
    <property type="entry name" value="Galactose-binding lectin"/>
    <property type="match status" value="1"/>
</dbReference>
<dbReference type="AlphaFoldDB" id="A0A3S3NEN3"/>
<keyword evidence="2" id="KW-0597">Phosphoprotein</keyword>
<dbReference type="Proteomes" id="UP000283530">
    <property type="component" value="Unassembled WGS sequence"/>
</dbReference>
<proteinExistence type="predicted"/>
<evidence type="ECO:0000256" key="3">
    <source>
        <dbReference type="ARBA" id="ARBA00022679"/>
    </source>
</evidence>
<keyword evidence="7" id="KW-0325">Glycoprotein</keyword>
<dbReference type="InterPro" id="IPR051824">
    <property type="entry name" value="LRR_Rcpt-Like_S/T_Kinase"/>
</dbReference>
<dbReference type="Pfam" id="PF11721">
    <property type="entry name" value="Malectin"/>
    <property type="match status" value="1"/>
</dbReference>
<comment type="caution">
    <text evidence="9">The sequence shown here is derived from an EMBL/GenBank/DDBJ whole genome shotgun (WGS) entry which is preliminary data.</text>
</comment>
<dbReference type="OrthoDB" id="1938112at2759"/>
<evidence type="ECO:0000313" key="10">
    <source>
        <dbReference type="Proteomes" id="UP000283530"/>
    </source>
</evidence>
<protein>
    <recommendedName>
        <fullName evidence="1">non-specific serine/threonine protein kinase</fullName>
        <ecNumber evidence="1">2.7.11.1</ecNumber>
    </recommendedName>
</protein>
<keyword evidence="9" id="KW-0675">Receptor</keyword>
<keyword evidence="6" id="KW-0067">ATP-binding</keyword>
<keyword evidence="3" id="KW-0808">Transferase</keyword>
<dbReference type="GO" id="GO:0005886">
    <property type="term" value="C:plasma membrane"/>
    <property type="evidence" value="ECO:0007669"/>
    <property type="project" value="TreeGrafter"/>
</dbReference>
<evidence type="ECO:0000256" key="4">
    <source>
        <dbReference type="ARBA" id="ARBA00022729"/>
    </source>
</evidence>
<sequence>MLQGSLALKDFDIRKAAGGVQFKTVEREFKALVSENHLEIHLFWAGKGTCCVPVLGTYGPSISALVVNPDFTPTVSNRPLTTYYSKKNKNGLCFLGDENLILSLVVPAS</sequence>
<evidence type="ECO:0000259" key="8">
    <source>
        <dbReference type="Pfam" id="PF11721"/>
    </source>
</evidence>
<feature type="domain" description="Malectin" evidence="8">
    <location>
        <begin position="2"/>
        <end position="65"/>
    </location>
</feature>
<dbReference type="PANTHER" id="PTHR48006">
    <property type="entry name" value="LEUCINE-RICH REPEAT-CONTAINING PROTEIN DDB_G0281931-RELATED"/>
    <property type="match status" value="1"/>
</dbReference>
<dbReference type="PANTHER" id="PTHR48006:SF62">
    <property type="entry name" value="LEUCINE-RICH REPEAT TRANSMEMBRANE PROTEIN KINASE"/>
    <property type="match status" value="1"/>
</dbReference>
<reference evidence="9 10" key="1">
    <citation type="journal article" date="2019" name="Nat. Plants">
        <title>Stout camphor tree genome fills gaps in understanding of flowering plant genome evolution.</title>
        <authorList>
            <person name="Chaw S.M."/>
            <person name="Liu Y.C."/>
            <person name="Wu Y.W."/>
            <person name="Wang H.Y."/>
            <person name="Lin C.I."/>
            <person name="Wu C.S."/>
            <person name="Ke H.M."/>
            <person name="Chang L.Y."/>
            <person name="Hsu C.Y."/>
            <person name="Yang H.T."/>
            <person name="Sudianto E."/>
            <person name="Hsu M.H."/>
            <person name="Wu K.P."/>
            <person name="Wang L.N."/>
            <person name="Leebens-Mack J.H."/>
            <person name="Tsai I.J."/>
        </authorList>
    </citation>
    <scope>NUCLEOTIDE SEQUENCE [LARGE SCALE GENOMIC DNA]</scope>
    <source>
        <strain evidence="10">cv. Chaw 1501</strain>
        <tissue evidence="9">Young leaves</tissue>
    </source>
</reference>
<gene>
    <name evidence="9" type="ORF">CKAN_02729000</name>
</gene>
<dbReference type="EMBL" id="QPKB01000096">
    <property type="protein sequence ID" value="RWR97829.1"/>
    <property type="molecule type" value="Genomic_DNA"/>
</dbReference>
<keyword evidence="10" id="KW-1185">Reference proteome</keyword>
<evidence type="ECO:0000256" key="6">
    <source>
        <dbReference type="ARBA" id="ARBA00022840"/>
    </source>
</evidence>
<keyword evidence="5" id="KW-0547">Nucleotide-binding</keyword>
<keyword evidence="9" id="KW-0418">Kinase</keyword>
<dbReference type="GO" id="GO:0005524">
    <property type="term" value="F:ATP binding"/>
    <property type="evidence" value="ECO:0007669"/>
    <property type="project" value="UniProtKB-KW"/>
</dbReference>